<evidence type="ECO:0000256" key="1">
    <source>
        <dbReference type="SAM" id="MobiDB-lite"/>
    </source>
</evidence>
<organism evidence="2 3">
    <name type="scientific">Saprolegnia parasitica (strain CBS 223.65)</name>
    <dbReference type="NCBI Taxonomy" id="695850"/>
    <lineage>
        <taxon>Eukaryota</taxon>
        <taxon>Sar</taxon>
        <taxon>Stramenopiles</taxon>
        <taxon>Oomycota</taxon>
        <taxon>Saprolegniomycetes</taxon>
        <taxon>Saprolegniales</taxon>
        <taxon>Saprolegniaceae</taxon>
        <taxon>Saprolegnia</taxon>
    </lineage>
</organism>
<accession>A0A067CAL5</accession>
<evidence type="ECO:0000313" key="2">
    <source>
        <dbReference type="EMBL" id="KDO27548.1"/>
    </source>
</evidence>
<dbReference type="Proteomes" id="UP000030745">
    <property type="component" value="Unassembled WGS sequence"/>
</dbReference>
<dbReference type="AlphaFoldDB" id="A0A067CAL5"/>
<dbReference type="OrthoDB" id="129574at2759"/>
<proteinExistence type="predicted"/>
<dbReference type="KEGG" id="spar:SPRG_06816"/>
<gene>
    <name evidence="2" type="ORF">SPRG_06816</name>
</gene>
<sequence length="279" mass="30293">MRASNERKRKARAEQKASETPEEEAARQEKQRLTKATARAVEKATETPEEEVARLEKQRLSEATARAVEKATETHEEHDGELKLLADRILADTSTSIDAATIGKIAASQNFTKHPKLAIAAFHLCSGNPDAHMCNDESLNGPGGREESARQRDAGSGRIAACASFNKALYECEVQIVDAGPVEHLPAVFRLDDFQGSRLPRDSKLVSEVVSVLRVDGVHYHLNPSLVPDKSNVVLCLACAKDPTAGSRNAAPFSIAKGHDYGWCETLPKICDATLCACH</sequence>
<keyword evidence="3" id="KW-1185">Reference proteome</keyword>
<dbReference type="EMBL" id="KK583216">
    <property type="protein sequence ID" value="KDO27548.1"/>
    <property type="molecule type" value="Genomic_DNA"/>
</dbReference>
<protein>
    <submittedName>
        <fullName evidence="2">Uncharacterized protein</fullName>
    </submittedName>
</protein>
<name>A0A067CAL5_SAPPC</name>
<feature type="compositionally biased region" description="Basic and acidic residues" evidence="1">
    <location>
        <begin position="40"/>
        <end position="52"/>
    </location>
</feature>
<dbReference type="VEuPathDB" id="FungiDB:SPRG_06816"/>
<feature type="compositionally biased region" description="Basic and acidic residues" evidence="1">
    <location>
        <begin position="1"/>
        <end position="32"/>
    </location>
</feature>
<feature type="region of interest" description="Disordered" evidence="1">
    <location>
        <begin position="1"/>
        <end position="52"/>
    </location>
</feature>
<dbReference type="RefSeq" id="XP_012201674.1">
    <property type="nucleotide sequence ID" value="XM_012346284.1"/>
</dbReference>
<dbReference type="OMA" id="TNTESCA"/>
<dbReference type="GeneID" id="24129140"/>
<evidence type="ECO:0000313" key="3">
    <source>
        <dbReference type="Proteomes" id="UP000030745"/>
    </source>
</evidence>
<reference evidence="2 3" key="1">
    <citation type="journal article" date="2013" name="PLoS Genet.">
        <title>Distinctive expansion of potential virulence genes in the genome of the oomycete fish pathogen Saprolegnia parasitica.</title>
        <authorList>
            <person name="Jiang R.H."/>
            <person name="de Bruijn I."/>
            <person name="Haas B.J."/>
            <person name="Belmonte R."/>
            <person name="Lobach L."/>
            <person name="Christie J."/>
            <person name="van den Ackerveken G."/>
            <person name="Bottin A."/>
            <person name="Bulone V."/>
            <person name="Diaz-Moreno S.M."/>
            <person name="Dumas B."/>
            <person name="Fan L."/>
            <person name="Gaulin E."/>
            <person name="Govers F."/>
            <person name="Grenville-Briggs L.J."/>
            <person name="Horner N.R."/>
            <person name="Levin J.Z."/>
            <person name="Mammella M."/>
            <person name="Meijer H.J."/>
            <person name="Morris P."/>
            <person name="Nusbaum C."/>
            <person name="Oome S."/>
            <person name="Phillips A.J."/>
            <person name="van Rooyen D."/>
            <person name="Rzeszutek E."/>
            <person name="Saraiva M."/>
            <person name="Secombes C.J."/>
            <person name="Seidl M.F."/>
            <person name="Snel B."/>
            <person name="Stassen J.H."/>
            <person name="Sykes S."/>
            <person name="Tripathy S."/>
            <person name="van den Berg H."/>
            <person name="Vega-Arreguin J.C."/>
            <person name="Wawra S."/>
            <person name="Young S.K."/>
            <person name="Zeng Q."/>
            <person name="Dieguez-Uribeondo J."/>
            <person name="Russ C."/>
            <person name="Tyler B.M."/>
            <person name="van West P."/>
        </authorList>
    </citation>
    <scope>NUCLEOTIDE SEQUENCE [LARGE SCALE GENOMIC DNA]</scope>
    <source>
        <strain evidence="2 3">CBS 223.65</strain>
    </source>
</reference>